<dbReference type="EMBL" id="OOIL02006272">
    <property type="protein sequence ID" value="VFQ96956.1"/>
    <property type="molecule type" value="Genomic_DNA"/>
</dbReference>
<dbReference type="Proteomes" id="UP000595140">
    <property type="component" value="Unassembled WGS sequence"/>
</dbReference>
<name>A0A484N8Z7_9ASTE</name>
<accession>A0A484N8Z7</accession>
<reference evidence="2 3" key="1">
    <citation type="submission" date="2018-04" db="EMBL/GenBank/DDBJ databases">
        <authorList>
            <person name="Vogel A."/>
        </authorList>
    </citation>
    <scope>NUCLEOTIDE SEQUENCE [LARGE SCALE GENOMIC DNA]</scope>
</reference>
<keyword evidence="3" id="KW-1185">Reference proteome</keyword>
<dbReference type="AlphaFoldDB" id="A0A484N8Z7"/>
<organism evidence="2 3">
    <name type="scientific">Cuscuta campestris</name>
    <dbReference type="NCBI Taxonomy" id="132261"/>
    <lineage>
        <taxon>Eukaryota</taxon>
        <taxon>Viridiplantae</taxon>
        <taxon>Streptophyta</taxon>
        <taxon>Embryophyta</taxon>
        <taxon>Tracheophyta</taxon>
        <taxon>Spermatophyta</taxon>
        <taxon>Magnoliopsida</taxon>
        <taxon>eudicotyledons</taxon>
        <taxon>Gunneridae</taxon>
        <taxon>Pentapetalae</taxon>
        <taxon>asterids</taxon>
        <taxon>lamiids</taxon>
        <taxon>Solanales</taxon>
        <taxon>Convolvulaceae</taxon>
        <taxon>Cuscuteae</taxon>
        <taxon>Cuscuta</taxon>
        <taxon>Cuscuta subgen. Grammica</taxon>
        <taxon>Cuscuta sect. Cleistogrammica</taxon>
    </lineage>
</organism>
<feature type="signal peptide" evidence="1">
    <location>
        <begin position="1"/>
        <end position="22"/>
    </location>
</feature>
<evidence type="ECO:0000313" key="2">
    <source>
        <dbReference type="EMBL" id="VFQ96956.1"/>
    </source>
</evidence>
<feature type="chain" id="PRO_5019790156" description="Secreted protein" evidence="1">
    <location>
        <begin position="23"/>
        <end position="127"/>
    </location>
</feature>
<sequence length="127" mass="14576">MNFLAPPCPLFVLLLCSCRLSSRRSSLVLPRCCVLMPELLQVRLSSFELEIGLEVFPRLWKFVDDGRYLKGLTNAYFLFIAFIEDCHKLLTLGDNRFAVNHLIVQQTENCWCRNSPPLKLTIAIDVS</sequence>
<evidence type="ECO:0008006" key="4">
    <source>
        <dbReference type="Google" id="ProtNLM"/>
    </source>
</evidence>
<protein>
    <recommendedName>
        <fullName evidence="4">Secreted protein</fullName>
    </recommendedName>
</protein>
<proteinExistence type="predicted"/>
<evidence type="ECO:0000313" key="3">
    <source>
        <dbReference type="Proteomes" id="UP000595140"/>
    </source>
</evidence>
<keyword evidence="1" id="KW-0732">Signal</keyword>
<evidence type="ECO:0000256" key="1">
    <source>
        <dbReference type="SAM" id="SignalP"/>
    </source>
</evidence>
<gene>
    <name evidence="2" type="ORF">CCAM_LOCUS38732</name>
</gene>